<dbReference type="Pfam" id="PF02752">
    <property type="entry name" value="Arrestin_C"/>
    <property type="match status" value="1"/>
</dbReference>
<name>A0A3P9N8T0_POERE</name>
<dbReference type="STRING" id="8081.ENSPREP00000005947"/>
<keyword evidence="4" id="KW-1185">Reference proteome</keyword>
<dbReference type="PANTHER" id="PTHR11188:SF135">
    <property type="entry name" value="ARRESTIN DOMAIN CONTAINING 3-LIKE-RELATED"/>
    <property type="match status" value="1"/>
</dbReference>
<dbReference type="GO" id="GO:0007399">
    <property type="term" value="P:nervous system development"/>
    <property type="evidence" value="ECO:0007669"/>
    <property type="project" value="UniProtKB-ARBA"/>
</dbReference>
<reference evidence="3" key="3">
    <citation type="submission" date="2025-09" db="UniProtKB">
        <authorList>
            <consortium name="Ensembl"/>
        </authorList>
    </citation>
    <scope>IDENTIFICATION</scope>
    <source>
        <strain evidence="3">Guanapo</strain>
    </source>
</reference>
<dbReference type="InterPro" id="IPR014752">
    <property type="entry name" value="Arrestin-like_C"/>
</dbReference>
<dbReference type="InterPro" id="IPR011022">
    <property type="entry name" value="Arrestin_C-like"/>
</dbReference>
<dbReference type="OMA" id="VIEKGRH"/>
<dbReference type="Gene3D" id="2.60.40.640">
    <property type="match status" value="1"/>
</dbReference>
<dbReference type="PANTHER" id="PTHR11188">
    <property type="entry name" value="ARRESTIN DOMAIN CONTAINING PROTEIN"/>
    <property type="match status" value="1"/>
</dbReference>
<dbReference type="AlphaFoldDB" id="A0A3P9N8T0"/>
<proteinExistence type="inferred from homology"/>
<dbReference type="InterPro" id="IPR011021">
    <property type="entry name" value="Arrestin-like_N"/>
</dbReference>
<dbReference type="InterPro" id="IPR014756">
    <property type="entry name" value="Ig_E-set"/>
</dbReference>
<dbReference type="Pfam" id="PF00339">
    <property type="entry name" value="Arrestin_N"/>
    <property type="match status" value="1"/>
</dbReference>
<dbReference type="GO" id="GO:0015031">
    <property type="term" value="P:protein transport"/>
    <property type="evidence" value="ECO:0007669"/>
    <property type="project" value="TreeGrafter"/>
</dbReference>
<accession>A0A3P9N8T0</accession>
<protein>
    <submittedName>
        <fullName evidence="3">Arrestin domain-containing protein 3-like</fullName>
    </submittedName>
</protein>
<dbReference type="GO" id="GO:0005886">
    <property type="term" value="C:plasma membrane"/>
    <property type="evidence" value="ECO:0007669"/>
    <property type="project" value="TreeGrafter"/>
</dbReference>
<dbReference type="SUPFAM" id="SSF81296">
    <property type="entry name" value="E set domains"/>
    <property type="match status" value="2"/>
</dbReference>
<reference evidence="4" key="1">
    <citation type="submission" date="2013-11" db="EMBL/GenBank/DDBJ databases">
        <title>The genomic landscape of the Guanapo guppy.</title>
        <authorList>
            <person name="Kuenstner A."/>
            <person name="Dreyer C."/>
        </authorList>
    </citation>
    <scope>NUCLEOTIDE SEQUENCE</scope>
    <source>
        <strain evidence="4">Guanapo</strain>
    </source>
</reference>
<organism evidence="3 4">
    <name type="scientific">Poecilia reticulata</name>
    <name type="common">Guppy</name>
    <name type="synonym">Acanthophacelus reticulatus</name>
    <dbReference type="NCBI Taxonomy" id="8081"/>
    <lineage>
        <taxon>Eukaryota</taxon>
        <taxon>Metazoa</taxon>
        <taxon>Chordata</taxon>
        <taxon>Craniata</taxon>
        <taxon>Vertebrata</taxon>
        <taxon>Euteleostomi</taxon>
        <taxon>Actinopterygii</taxon>
        <taxon>Neopterygii</taxon>
        <taxon>Teleostei</taxon>
        <taxon>Neoteleostei</taxon>
        <taxon>Acanthomorphata</taxon>
        <taxon>Ovalentaria</taxon>
        <taxon>Atherinomorphae</taxon>
        <taxon>Cyprinodontiformes</taxon>
        <taxon>Poeciliidae</taxon>
        <taxon>Poeciliinae</taxon>
        <taxon>Poecilia</taxon>
    </lineage>
</organism>
<dbReference type="GO" id="GO:0005737">
    <property type="term" value="C:cytoplasm"/>
    <property type="evidence" value="ECO:0007669"/>
    <property type="project" value="TreeGrafter"/>
</dbReference>
<dbReference type="Proteomes" id="UP000242638">
    <property type="component" value="Unassembled WGS sequence"/>
</dbReference>
<reference evidence="3" key="2">
    <citation type="submission" date="2025-08" db="UniProtKB">
        <authorList>
            <consortium name="Ensembl"/>
        </authorList>
    </citation>
    <scope>IDENTIFICATION</scope>
    <source>
        <strain evidence="3">Guanapo</strain>
    </source>
</reference>
<dbReference type="Bgee" id="ENSPREG00000004131">
    <property type="expression patterns" value="Expressed in caudal fin"/>
</dbReference>
<dbReference type="InterPro" id="IPR050357">
    <property type="entry name" value="Arrestin_domain-protein"/>
</dbReference>
<feature type="domain" description="Arrestin C-terminal-like" evidence="2">
    <location>
        <begin position="159"/>
        <end position="274"/>
    </location>
</feature>
<evidence type="ECO:0000313" key="4">
    <source>
        <dbReference type="Proteomes" id="UP000242638"/>
    </source>
</evidence>
<evidence type="ECO:0000313" key="3">
    <source>
        <dbReference type="Ensembl" id="ENSPREP00000005947.1"/>
    </source>
</evidence>
<sequence length="313" mass="35996">MTIKHFQIEYDAINRRNIFTNGDTINGRIILEAVKKTRIQSLVFKATGKASLRLVNYYGNIIDREDERDDQIHLEKIKYYRIKQDILKEGEQEDWNVIEKGRHVFPFSFKVPNSRKIPSSFCSVFGQIVHTLKAELKQLMKLTKKAETHFTFVCKPSVSGLMLTMSLHCTGEALRVRLEIENLSSRSVKPKFVLDEKKIYFGINRSKIQKHEILKEKADAVESFSGKTTVIKEITIPQELSPSILNCSIIKIEYRLKVSFTYLVVKLPIVIIPELSGENPSGRPNQPAWMSQPTVPPPPYEEYAMYPSFPFGV</sequence>
<dbReference type="GeneTree" id="ENSGT00940000165930"/>
<dbReference type="Ensembl" id="ENSPRET00000006028.1">
    <property type="protein sequence ID" value="ENSPREP00000005947.1"/>
    <property type="gene ID" value="ENSPREG00000004131.1"/>
</dbReference>
<comment type="similarity">
    <text evidence="1">Belongs to the arrestin family.</text>
</comment>
<evidence type="ECO:0000256" key="1">
    <source>
        <dbReference type="ARBA" id="ARBA00005298"/>
    </source>
</evidence>
<evidence type="ECO:0000259" key="2">
    <source>
        <dbReference type="SMART" id="SM01017"/>
    </source>
</evidence>
<dbReference type="SMART" id="SM01017">
    <property type="entry name" value="Arrestin_C"/>
    <property type="match status" value="1"/>
</dbReference>